<protein>
    <submittedName>
        <fullName evidence="2">Uncharacterized protein</fullName>
    </submittedName>
</protein>
<evidence type="ECO:0000256" key="1">
    <source>
        <dbReference type="SAM" id="MobiDB-lite"/>
    </source>
</evidence>
<dbReference type="EMBL" id="PJOS01000047">
    <property type="protein sequence ID" value="PKT70631.1"/>
    <property type="molecule type" value="Genomic_DNA"/>
</dbReference>
<name>A0A2I0SL51_9ACTN</name>
<organism evidence="2 3">
    <name type="scientific">Streptomyces populi</name>
    <dbReference type="NCBI Taxonomy" id="2058924"/>
    <lineage>
        <taxon>Bacteria</taxon>
        <taxon>Bacillati</taxon>
        <taxon>Actinomycetota</taxon>
        <taxon>Actinomycetes</taxon>
        <taxon>Kitasatosporales</taxon>
        <taxon>Streptomycetaceae</taxon>
        <taxon>Streptomyces</taxon>
    </lineage>
</organism>
<evidence type="ECO:0000313" key="3">
    <source>
        <dbReference type="Proteomes" id="UP000236178"/>
    </source>
</evidence>
<accession>A0A2I0SL51</accession>
<dbReference type="Proteomes" id="UP000236178">
    <property type="component" value="Unassembled WGS sequence"/>
</dbReference>
<dbReference type="AlphaFoldDB" id="A0A2I0SL51"/>
<dbReference type="OrthoDB" id="4538973at2"/>
<dbReference type="RefSeq" id="WP_103551488.1">
    <property type="nucleotide sequence ID" value="NZ_JBHJSK010000036.1"/>
</dbReference>
<feature type="compositionally biased region" description="Low complexity" evidence="1">
    <location>
        <begin position="43"/>
        <end position="56"/>
    </location>
</feature>
<sequence>MKRPGPLLTLLAGLVFAVFLLVLNATTGTKNASNPYRQASPGVSVSATAPTATASPSPSPPPSPSPSRGAVTNADYAGRTDDGSSAVAVSLRGGRAIAYFCDGHDKESWLKGDVEADGTMKLTGGNGDELNGTLEDDKLIRGTADVGGQRYAFTADRAVKPSGLYRATATVRGAKIDGGWIVLPGGKQVGVVERDGTPSAAPEIDPETGAVTIDGQKIVARPVTP</sequence>
<proteinExistence type="predicted"/>
<comment type="caution">
    <text evidence="2">The sequence shown here is derived from an EMBL/GenBank/DDBJ whole genome shotgun (WGS) entry which is preliminary data.</text>
</comment>
<reference evidence="2 3" key="1">
    <citation type="submission" date="2017-12" db="EMBL/GenBank/DDBJ databases">
        <title>Streptomyces populusis sp. nov., a novel endophytic actinobacterium isolated from stems of Populus adenopoda Maxim.</title>
        <authorList>
            <person name="Wang Z."/>
        </authorList>
    </citation>
    <scope>NUCLEOTIDE SEQUENCE [LARGE SCALE GENOMIC DNA]</scope>
    <source>
        <strain evidence="2 3">A249</strain>
    </source>
</reference>
<keyword evidence="3" id="KW-1185">Reference proteome</keyword>
<feature type="region of interest" description="Disordered" evidence="1">
    <location>
        <begin position="30"/>
        <end position="82"/>
    </location>
</feature>
<gene>
    <name evidence="2" type="ORF">CW362_23400</name>
</gene>
<evidence type="ECO:0000313" key="2">
    <source>
        <dbReference type="EMBL" id="PKT70631.1"/>
    </source>
</evidence>